<comment type="caution">
    <text evidence="3">The sequence shown here is derived from an EMBL/GenBank/DDBJ whole genome shotgun (WGS) entry which is preliminary data.</text>
</comment>
<gene>
    <name evidence="3" type="ORF">MNOR_LOCUS25959</name>
</gene>
<feature type="signal peptide" evidence="2">
    <location>
        <begin position="1"/>
        <end position="27"/>
    </location>
</feature>
<keyword evidence="2" id="KW-0732">Signal</keyword>
<evidence type="ECO:0000313" key="4">
    <source>
        <dbReference type="Proteomes" id="UP001497623"/>
    </source>
</evidence>
<feature type="region of interest" description="Disordered" evidence="1">
    <location>
        <begin position="96"/>
        <end position="206"/>
    </location>
</feature>
<dbReference type="Proteomes" id="UP001497623">
    <property type="component" value="Unassembled WGS sequence"/>
</dbReference>
<dbReference type="EMBL" id="CAXKWB010025366">
    <property type="protein sequence ID" value="CAL4128031.1"/>
    <property type="molecule type" value="Genomic_DNA"/>
</dbReference>
<evidence type="ECO:0000256" key="1">
    <source>
        <dbReference type="SAM" id="MobiDB-lite"/>
    </source>
</evidence>
<feature type="chain" id="PRO_5043405086" evidence="2">
    <location>
        <begin position="28"/>
        <end position="228"/>
    </location>
</feature>
<proteinExistence type="predicted"/>
<feature type="non-terminal residue" evidence="3">
    <location>
        <position position="228"/>
    </location>
</feature>
<reference evidence="3 4" key="1">
    <citation type="submission" date="2024-05" db="EMBL/GenBank/DDBJ databases">
        <authorList>
            <person name="Wallberg A."/>
        </authorList>
    </citation>
    <scope>NUCLEOTIDE SEQUENCE [LARGE SCALE GENOMIC DNA]</scope>
</reference>
<evidence type="ECO:0000313" key="3">
    <source>
        <dbReference type="EMBL" id="CAL4128031.1"/>
    </source>
</evidence>
<evidence type="ECO:0000256" key="2">
    <source>
        <dbReference type="SAM" id="SignalP"/>
    </source>
</evidence>
<feature type="region of interest" description="Disordered" evidence="1">
    <location>
        <begin position="50"/>
        <end position="81"/>
    </location>
</feature>
<dbReference type="AlphaFoldDB" id="A0AAV2RJ90"/>
<feature type="compositionally biased region" description="Acidic residues" evidence="1">
    <location>
        <begin position="160"/>
        <end position="173"/>
    </location>
</feature>
<feature type="compositionally biased region" description="Basic and acidic residues" evidence="1">
    <location>
        <begin position="141"/>
        <end position="159"/>
    </location>
</feature>
<name>A0AAV2RJ90_MEGNR</name>
<keyword evidence="4" id="KW-1185">Reference proteome</keyword>
<sequence length="228" mass="25172">MCSFWSMKAVTALVVFLVVAVPQDGVSQELRKQPDEDLFFAEGLLVVDSDNDSDAASDDNNSLEAPKETTLNDTTEQPGIARLNLTRVNAYVRPKRSQYSYSRSSEEDASNEGDSRGKSDEISHKYDSREKSNEDDSNSISREDESKEASKEDDYRDTSGEDGDDDVDDDDVDVGSSDYQGSGNGLFNWEMEGSGEDYGSGEMEGSGLEEVEDFLHSLVEEDLEEFGT</sequence>
<accession>A0AAV2RJ90</accession>
<protein>
    <submittedName>
        <fullName evidence="3">Uncharacterized protein</fullName>
    </submittedName>
</protein>
<feature type="compositionally biased region" description="Basic and acidic residues" evidence="1">
    <location>
        <begin position="113"/>
        <end position="134"/>
    </location>
</feature>
<organism evidence="3 4">
    <name type="scientific">Meganyctiphanes norvegica</name>
    <name type="common">Northern krill</name>
    <name type="synonym">Thysanopoda norvegica</name>
    <dbReference type="NCBI Taxonomy" id="48144"/>
    <lineage>
        <taxon>Eukaryota</taxon>
        <taxon>Metazoa</taxon>
        <taxon>Ecdysozoa</taxon>
        <taxon>Arthropoda</taxon>
        <taxon>Crustacea</taxon>
        <taxon>Multicrustacea</taxon>
        <taxon>Malacostraca</taxon>
        <taxon>Eumalacostraca</taxon>
        <taxon>Eucarida</taxon>
        <taxon>Euphausiacea</taxon>
        <taxon>Euphausiidae</taxon>
        <taxon>Meganyctiphanes</taxon>
    </lineage>
</organism>